<reference evidence="1 2" key="2">
    <citation type="submission" date="2020-05" db="EMBL/GenBank/DDBJ databases">
        <title>Draft genome sequence of Desulfovibrio sp. strainFSS-1.</title>
        <authorList>
            <person name="Shimoshige H."/>
            <person name="Kobayashi H."/>
            <person name="Maekawa T."/>
        </authorList>
    </citation>
    <scope>NUCLEOTIDE SEQUENCE [LARGE SCALE GENOMIC DNA]</scope>
    <source>
        <strain evidence="1 2">SIID29052-01</strain>
    </source>
</reference>
<comment type="caution">
    <text evidence="1">The sequence shown here is derived from an EMBL/GenBank/DDBJ whole genome shotgun (WGS) entry which is preliminary data.</text>
</comment>
<reference evidence="1 2" key="1">
    <citation type="submission" date="2020-04" db="EMBL/GenBank/DDBJ databases">
        <authorList>
            <consortium name="Desulfovibrio sp. FSS-1 genome sequencing consortium"/>
            <person name="Shimoshige H."/>
            <person name="Kobayashi H."/>
            <person name="Maekawa T."/>
        </authorList>
    </citation>
    <scope>NUCLEOTIDE SEQUENCE [LARGE SCALE GENOMIC DNA]</scope>
    <source>
        <strain evidence="1 2">SIID29052-01</strain>
    </source>
</reference>
<sequence length="153" mass="17384">MRYIFDSNVLITAHRWDFTFDGSPYFWDWLVSLGSQGVVGIPECVFMEINRSTDQLSKWLKKNRSVFFIPTEDAALSVQAALSAYTTHSERDVERIPDADPFVVAHALSSGSTVVTYETPKPNAAPHNRKIPDVCALLNVACVRFPRFLWDMR</sequence>
<dbReference type="Proteomes" id="UP000494245">
    <property type="component" value="Unassembled WGS sequence"/>
</dbReference>
<dbReference type="SUPFAM" id="SSF88723">
    <property type="entry name" value="PIN domain-like"/>
    <property type="match status" value="1"/>
</dbReference>
<evidence type="ECO:0008006" key="3">
    <source>
        <dbReference type="Google" id="ProtNLM"/>
    </source>
</evidence>
<dbReference type="Gene3D" id="3.40.50.1010">
    <property type="entry name" value="5'-nuclease"/>
    <property type="match status" value="1"/>
</dbReference>
<gene>
    <name evidence="1" type="ORF">NNJEOMEG_01256</name>
</gene>
<accession>A0A6V8LNY7</accession>
<evidence type="ECO:0000313" key="2">
    <source>
        <dbReference type="Proteomes" id="UP000494245"/>
    </source>
</evidence>
<dbReference type="AlphaFoldDB" id="A0A6V8LNY7"/>
<dbReference type="InterPro" id="IPR029060">
    <property type="entry name" value="PIN-like_dom_sf"/>
</dbReference>
<dbReference type="Pfam" id="PF14367">
    <property type="entry name" value="DUF4411"/>
    <property type="match status" value="1"/>
</dbReference>
<keyword evidence="2" id="KW-1185">Reference proteome</keyword>
<protein>
    <recommendedName>
        <fullName evidence="3">PIN domain-containing protein</fullName>
    </recommendedName>
</protein>
<organism evidence="1 2">
    <name type="scientific">Fundidesulfovibrio magnetotacticus</name>
    <dbReference type="NCBI Taxonomy" id="2730080"/>
    <lineage>
        <taxon>Bacteria</taxon>
        <taxon>Pseudomonadati</taxon>
        <taxon>Thermodesulfobacteriota</taxon>
        <taxon>Desulfovibrionia</taxon>
        <taxon>Desulfovibrionales</taxon>
        <taxon>Desulfovibrionaceae</taxon>
        <taxon>Fundidesulfovibrio</taxon>
    </lineage>
</organism>
<dbReference type="RefSeq" id="WP_173082436.1">
    <property type="nucleotide sequence ID" value="NZ_BLTE01000004.1"/>
</dbReference>
<dbReference type="EMBL" id="BLTE01000004">
    <property type="protein sequence ID" value="GFK93424.1"/>
    <property type="molecule type" value="Genomic_DNA"/>
</dbReference>
<proteinExistence type="predicted"/>
<name>A0A6V8LNY7_9BACT</name>
<evidence type="ECO:0000313" key="1">
    <source>
        <dbReference type="EMBL" id="GFK93424.1"/>
    </source>
</evidence>
<dbReference type="InterPro" id="IPR016541">
    <property type="entry name" value="UCP008505"/>
</dbReference>